<dbReference type="InterPro" id="IPR018968">
    <property type="entry name" value="Phasin"/>
</dbReference>
<sequence>MMSVIEKSIELNKALFELNSSTFKKLAELDSESFQSYMDLNKTTSEKMMEIKSVAAWLEMQRGYSKSLWDDSQSAFKAKSEICQQAYEQAGQLIKEASAKPAEA</sequence>
<evidence type="ECO:0000313" key="3">
    <source>
        <dbReference type="Proteomes" id="UP000219327"/>
    </source>
</evidence>
<dbReference type="Proteomes" id="UP000219327">
    <property type="component" value="Unassembled WGS sequence"/>
</dbReference>
<evidence type="ECO:0000259" key="1">
    <source>
        <dbReference type="Pfam" id="PF09361"/>
    </source>
</evidence>
<dbReference type="Pfam" id="PF09361">
    <property type="entry name" value="Phasin_2"/>
    <property type="match status" value="1"/>
</dbReference>
<dbReference type="AlphaFoldDB" id="A0A2A5WQU7"/>
<gene>
    <name evidence="2" type="ORF">CNE99_06905</name>
</gene>
<proteinExistence type="predicted"/>
<feature type="domain" description="Phasin" evidence="1">
    <location>
        <begin position="2"/>
        <end position="96"/>
    </location>
</feature>
<comment type="caution">
    <text evidence="2">The sequence shown here is derived from an EMBL/GenBank/DDBJ whole genome shotgun (WGS) entry which is preliminary data.</text>
</comment>
<protein>
    <recommendedName>
        <fullName evidence="1">Phasin domain-containing protein</fullName>
    </recommendedName>
</protein>
<evidence type="ECO:0000313" key="2">
    <source>
        <dbReference type="EMBL" id="PDH38648.1"/>
    </source>
</evidence>
<accession>A0A2A5WQU7</accession>
<organism evidence="2 3">
    <name type="scientific">OM182 bacterium MED-G24</name>
    <dbReference type="NCBI Taxonomy" id="1986255"/>
    <lineage>
        <taxon>Bacteria</taxon>
        <taxon>Pseudomonadati</taxon>
        <taxon>Pseudomonadota</taxon>
        <taxon>Gammaproteobacteria</taxon>
        <taxon>OMG group</taxon>
        <taxon>OM182 clade</taxon>
    </lineage>
</organism>
<dbReference type="EMBL" id="NTKD01000035">
    <property type="protein sequence ID" value="PDH38648.1"/>
    <property type="molecule type" value="Genomic_DNA"/>
</dbReference>
<reference evidence="2 3" key="1">
    <citation type="submission" date="2017-08" db="EMBL/GenBank/DDBJ databases">
        <title>Fine stratification of microbial communities through a metagenomic profile of the photic zone.</title>
        <authorList>
            <person name="Haro-Moreno J.M."/>
            <person name="Lopez-Perez M."/>
            <person name="De La Torre J."/>
            <person name="Picazo A."/>
            <person name="Camacho A."/>
            <person name="Rodriguez-Valera F."/>
        </authorList>
    </citation>
    <scope>NUCLEOTIDE SEQUENCE [LARGE SCALE GENOMIC DNA]</scope>
    <source>
        <strain evidence="2">MED-G24</strain>
    </source>
</reference>
<name>A0A2A5WQU7_9GAMM</name>